<dbReference type="SUPFAM" id="SSF53850">
    <property type="entry name" value="Periplasmic binding protein-like II"/>
    <property type="match status" value="1"/>
</dbReference>
<dbReference type="CDD" id="cd08493">
    <property type="entry name" value="PBP2_DppA_like"/>
    <property type="match status" value="1"/>
</dbReference>
<dbReference type="Proteomes" id="UP000016480">
    <property type="component" value="Unassembled WGS sequence"/>
</dbReference>
<comment type="caution">
    <text evidence="2">The sequence shown here is derived from an EMBL/GenBank/DDBJ whole genome shotgun (WGS) entry which is preliminary data.</text>
</comment>
<dbReference type="Gene3D" id="3.10.105.10">
    <property type="entry name" value="Dipeptide-binding Protein, Domain 3"/>
    <property type="match status" value="1"/>
</dbReference>
<dbReference type="InterPro" id="IPR030678">
    <property type="entry name" value="Peptide/Ni-bd"/>
</dbReference>
<feature type="domain" description="Solute-binding protein family 5" evidence="1">
    <location>
        <begin position="94"/>
        <end position="473"/>
    </location>
</feature>
<dbReference type="GO" id="GO:1904680">
    <property type="term" value="F:peptide transmembrane transporter activity"/>
    <property type="evidence" value="ECO:0007669"/>
    <property type="project" value="TreeGrafter"/>
</dbReference>
<dbReference type="Gene3D" id="3.90.76.10">
    <property type="entry name" value="Dipeptide-binding Protein, Domain 1"/>
    <property type="match status" value="1"/>
</dbReference>
<name>A0A8T0C2K3_9GAMM</name>
<dbReference type="EMBL" id="AHCD03000043">
    <property type="protein sequence ID" value="KAF7783452.1"/>
    <property type="molecule type" value="Genomic_DNA"/>
</dbReference>
<dbReference type="Gene3D" id="3.40.190.10">
    <property type="entry name" value="Periplasmic binding protein-like II"/>
    <property type="match status" value="1"/>
</dbReference>
<dbReference type="PANTHER" id="PTHR30290">
    <property type="entry name" value="PERIPLASMIC BINDING COMPONENT OF ABC TRANSPORTER"/>
    <property type="match status" value="1"/>
</dbReference>
<gene>
    <name evidence="2" type="primary">dppA</name>
    <name evidence="2" type="ORF">PRUB_a3232</name>
</gene>
<organism evidence="2 3">
    <name type="scientific">Pseudoalteromonas rubra</name>
    <dbReference type="NCBI Taxonomy" id="43658"/>
    <lineage>
        <taxon>Bacteria</taxon>
        <taxon>Pseudomonadati</taxon>
        <taxon>Pseudomonadota</taxon>
        <taxon>Gammaproteobacteria</taxon>
        <taxon>Alteromonadales</taxon>
        <taxon>Pseudoalteromonadaceae</taxon>
        <taxon>Pseudoalteromonas</taxon>
    </lineage>
</organism>
<evidence type="ECO:0000259" key="1">
    <source>
        <dbReference type="Pfam" id="PF00496"/>
    </source>
</evidence>
<evidence type="ECO:0000313" key="2">
    <source>
        <dbReference type="EMBL" id="KAF7783452.1"/>
    </source>
</evidence>
<dbReference type="GO" id="GO:0015833">
    <property type="term" value="P:peptide transport"/>
    <property type="evidence" value="ECO:0007669"/>
    <property type="project" value="TreeGrafter"/>
</dbReference>
<sequence length="555" mass="62874">MANRATDKTSTRVPHSAHPGLRWLLSIGALLSVLISGCGDRTAQAQRKIQGIVYCAEANPVSFNPQVTTTGSTIDIIANQLYNTLISIDPLTAEFRPELATAWEISEDGKQITFTLRKDVTFHSTDYFTPTRTMNADDVVFSFNRLFDVYNPFHFVGDANYPYFQSVGMDQLIRRIVKVDDYTVRFELFSSESSFLSNIATDFAVILSQEYAMQLVEQENKQDFDMLPVGTGPYKYKGFLRDNLIRYHKHPGYWKHDLAMDQLVYDITTNNTSRIAKMLTKECDITAHPSATQLETLAARSDIRVDKAVNLNVGYWAFNTEKPPFDNVLVRKALAHSIDFQKIMKAVFYGNGIQARSILPPSSWAFQTQAMPSYDPERAREFLIQAGYPDGFEMDLWAMPVSRIYNPNARKMAELIQSDLREIGIRATIVEYEWNTFLERVGKHEHDSVLLGWAADTPDPDNFFSPLLSCTATFSGKNPANWCHPEFDLLLTQALDTTDLQQRKQFYQQAQQMLIAELPVVPIAHGMRFQASNTSVMGIELRPFGGISLANARKN</sequence>
<reference evidence="2 3" key="1">
    <citation type="journal article" date="2012" name="J. Bacteriol.">
        <title>Genome sequence of the cycloprodigiosin-producing bacterial strain Pseudoalteromonas rubra ATCC 29570(T).</title>
        <authorList>
            <person name="Xie B.B."/>
            <person name="Shu Y.L."/>
            <person name="Qin Q.L."/>
            <person name="Rong J.C."/>
            <person name="Zhang X.Y."/>
            <person name="Chen X.L."/>
            <person name="Zhou B.C."/>
            <person name="Zhang Y.Z."/>
        </authorList>
    </citation>
    <scope>NUCLEOTIDE SEQUENCE [LARGE SCALE GENOMIC DNA]</scope>
    <source>
        <strain evidence="2 3">DSM 6842</strain>
    </source>
</reference>
<accession>A0A8T0C2K3</accession>
<protein>
    <submittedName>
        <fullName evidence="2">Dipeptide transport system substrate-binding protein</fullName>
    </submittedName>
</protein>
<dbReference type="PANTHER" id="PTHR30290:SF28">
    <property type="entry name" value="ABC TRANSPORTER PERIPLASMIC-BINDING PROTEIN SAPA-RELATED"/>
    <property type="match status" value="1"/>
</dbReference>
<dbReference type="Pfam" id="PF00496">
    <property type="entry name" value="SBP_bac_5"/>
    <property type="match status" value="1"/>
</dbReference>
<dbReference type="PIRSF" id="PIRSF002741">
    <property type="entry name" value="MppA"/>
    <property type="match status" value="1"/>
</dbReference>
<dbReference type="InterPro" id="IPR000914">
    <property type="entry name" value="SBP_5_dom"/>
</dbReference>
<proteinExistence type="predicted"/>
<dbReference type="InterPro" id="IPR039424">
    <property type="entry name" value="SBP_5"/>
</dbReference>
<dbReference type="GO" id="GO:0030288">
    <property type="term" value="C:outer membrane-bounded periplasmic space"/>
    <property type="evidence" value="ECO:0007669"/>
    <property type="project" value="UniProtKB-ARBA"/>
</dbReference>
<evidence type="ECO:0000313" key="3">
    <source>
        <dbReference type="Proteomes" id="UP000016480"/>
    </source>
</evidence>
<dbReference type="GO" id="GO:0043190">
    <property type="term" value="C:ATP-binding cassette (ABC) transporter complex"/>
    <property type="evidence" value="ECO:0007669"/>
    <property type="project" value="InterPro"/>
</dbReference>
<dbReference type="AlphaFoldDB" id="A0A8T0C2K3"/>